<comment type="subcellular location">
    <subcellularLocation>
        <location evidence="1">Cell membrane</location>
        <topology evidence="1">Single-pass membrane protein</topology>
    </subcellularLocation>
</comment>
<dbReference type="InterPro" id="IPR018513">
    <property type="entry name" value="Cell_synthase_bac"/>
</dbReference>
<feature type="transmembrane region" description="Helical" evidence="6">
    <location>
        <begin position="647"/>
        <end position="666"/>
    </location>
</feature>
<dbReference type="EMBL" id="MLJW01000070">
    <property type="protein sequence ID" value="OIR03001.1"/>
    <property type="molecule type" value="Genomic_DNA"/>
</dbReference>
<evidence type="ECO:0000256" key="3">
    <source>
        <dbReference type="ARBA" id="ARBA00022692"/>
    </source>
</evidence>
<dbReference type="PANTHER" id="PTHR39083:SF1">
    <property type="entry name" value="CYCLIC DI-GMP-BINDING PROTEIN"/>
    <property type="match status" value="1"/>
</dbReference>
<evidence type="ECO:0000256" key="6">
    <source>
        <dbReference type="SAM" id="Phobius"/>
    </source>
</evidence>
<dbReference type="AlphaFoldDB" id="A0A1J5S3L9"/>
<keyword evidence="2" id="KW-1003">Cell membrane</keyword>
<sequence>MKSKFFLFLVALLSGIGTVFSQTQRTFESMGYDDASIIGITGSLSYFLKIKPDDNVDQSKIVINIRASQVLNPNNSMVIVYLKDEPVFTQRIIASPVDTMFTIVVPMNKKYLQPDARFVKLKVSAKMSIGDEYCKDVDNPACWIAVKNSSYLALNSDEVFTYKRSIKEWIEEFNSVYTPANADLDDLTCGGIIYTLLKQGAGTANQIIYTGSYSPDTVPSGIITGVAAKLPVAVKQVIPSLAQGQGLIMMARVNAGLVSKLVLVVTGADAAGYKKAINTLASNKRISGAFSDRMLINEGLPSNVSVDNPSPLITTLEDIGGTPVLMEGIGGLRQKYNFSLSEFNAIPNRLTFHLESYFSVLKPDDRGFLNIYLNQNLIFNASLMDRTNFIDDIDLKPYLLSKFNSLEVEFRFHPGTNICKDGFSNFFAFVNVKSSTLTFSGERENKFYSFFNFPAEFRKVPSKIIVSPSLFGSNIVSSVGEILYQLNSPIKSDYNKLIIPQLVAADKTTLDDLRGFNLIALLQKNDPFVKSFSNLPVQYDRDFQLYKDSKNVLTYSINDFSNSGMAQIFREKGNTVLLVTSLGDSSRKDAFESVIKNLSTQLTEIESNVLIANSNGISKYFFKMPEDSNSVSYRGEKNKLAIFWENYKYLLLFILLGLVLIAFLLVRNRVRKSQEIV</sequence>
<keyword evidence="3 6" id="KW-0812">Transmembrane</keyword>
<dbReference type="PANTHER" id="PTHR39083">
    <property type="entry name" value="CYCLIC DI-GMP-BINDING PROTEIN"/>
    <property type="match status" value="1"/>
</dbReference>
<protein>
    <submittedName>
        <fullName evidence="7">Cellulose synthase regulator protein</fullName>
    </submittedName>
</protein>
<dbReference type="GO" id="GO:0005886">
    <property type="term" value="C:plasma membrane"/>
    <property type="evidence" value="ECO:0007669"/>
    <property type="project" value="UniProtKB-SubCell"/>
</dbReference>
<reference evidence="7" key="1">
    <citation type="submission" date="2016-10" db="EMBL/GenBank/DDBJ databases">
        <title>Sequence of Gallionella enrichment culture.</title>
        <authorList>
            <person name="Poehlein A."/>
            <person name="Muehling M."/>
            <person name="Daniel R."/>
        </authorList>
    </citation>
    <scope>NUCLEOTIDE SEQUENCE</scope>
</reference>
<organism evidence="7">
    <name type="scientific">mine drainage metagenome</name>
    <dbReference type="NCBI Taxonomy" id="410659"/>
    <lineage>
        <taxon>unclassified sequences</taxon>
        <taxon>metagenomes</taxon>
        <taxon>ecological metagenomes</taxon>
    </lineage>
</organism>
<comment type="caution">
    <text evidence="7">The sequence shown here is derived from an EMBL/GenBank/DDBJ whole genome shotgun (WGS) entry which is preliminary data.</text>
</comment>
<evidence type="ECO:0000256" key="2">
    <source>
        <dbReference type="ARBA" id="ARBA00022475"/>
    </source>
</evidence>
<dbReference type="GO" id="GO:0006011">
    <property type="term" value="P:UDP-alpha-D-glucose metabolic process"/>
    <property type="evidence" value="ECO:0007669"/>
    <property type="project" value="InterPro"/>
</dbReference>
<name>A0A1J5S3L9_9ZZZZ</name>
<dbReference type="Gene3D" id="2.60.120.260">
    <property type="entry name" value="Galactose-binding domain-like"/>
    <property type="match status" value="2"/>
</dbReference>
<keyword evidence="4 6" id="KW-1133">Transmembrane helix</keyword>
<keyword evidence="5 6" id="KW-0472">Membrane</keyword>
<evidence type="ECO:0000256" key="5">
    <source>
        <dbReference type="ARBA" id="ARBA00023136"/>
    </source>
</evidence>
<gene>
    <name evidence="7" type="ORF">GALL_150010</name>
</gene>
<evidence type="ECO:0000256" key="1">
    <source>
        <dbReference type="ARBA" id="ARBA00004162"/>
    </source>
</evidence>
<accession>A0A1J5S3L9</accession>
<evidence type="ECO:0000256" key="4">
    <source>
        <dbReference type="ARBA" id="ARBA00022989"/>
    </source>
</evidence>
<proteinExistence type="predicted"/>
<dbReference type="Pfam" id="PF03170">
    <property type="entry name" value="BcsB"/>
    <property type="match status" value="1"/>
</dbReference>
<evidence type="ECO:0000313" key="7">
    <source>
        <dbReference type="EMBL" id="OIR03001.1"/>
    </source>
</evidence>